<keyword evidence="4" id="KW-0813">Transport</keyword>
<evidence type="ECO:0000256" key="9">
    <source>
        <dbReference type="ARBA" id="ARBA00023136"/>
    </source>
</evidence>
<keyword evidence="6" id="KW-0997">Cell inner membrane</keyword>
<dbReference type="Proteomes" id="UP001143362">
    <property type="component" value="Unassembled WGS sequence"/>
</dbReference>
<name>A0ABT3TFH8_9GAMM</name>
<evidence type="ECO:0000256" key="3">
    <source>
        <dbReference type="ARBA" id="ARBA00021563"/>
    </source>
</evidence>
<evidence type="ECO:0000313" key="12">
    <source>
        <dbReference type="Proteomes" id="UP001143362"/>
    </source>
</evidence>
<dbReference type="InterPro" id="IPR022792">
    <property type="entry name" value="T2SS_protein-GspN"/>
</dbReference>
<protein>
    <recommendedName>
        <fullName evidence="3">Type II secretion system protein N</fullName>
    </recommendedName>
    <alternativeName>
        <fullName evidence="10">General secretion pathway protein N</fullName>
    </alternativeName>
</protein>
<proteinExistence type="inferred from homology"/>
<dbReference type="EMBL" id="SHNN01000002">
    <property type="protein sequence ID" value="MCX2981051.1"/>
    <property type="molecule type" value="Genomic_DNA"/>
</dbReference>
<accession>A0ABT3TFH8</accession>
<evidence type="ECO:0000256" key="5">
    <source>
        <dbReference type="ARBA" id="ARBA00022475"/>
    </source>
</evidence>
<dbReference type="RefSeq" id="WP_279245067.1">
    <property type="nucleotide sequence ID" value="NZ_SHNN01000002.1"/>
</dbReference>
<evidence type="ECO:0000256" key="8">
    <source>
        <dbReference type="ARBA" id="ARBA00022927"/>
    </source>
</evidence>
<reference evidence="11" key="1">
    <citation type="submission" date="2019-02" db="EMBL/GenBank/DDBJ databases">
        <authorList>
            <person name="Li S.-H."/>
        </authorList>
    </citation>
    <scope>NUCLEOTIDE SEQUENCE</scope>
    <source>
        <strain evidence="11">IMCC14734</strain>
    </source>
</reference>
<evidence type="ECO:0000256" key="4">
    <source>
        <dbReference type="ARBA" id="ARBA00022448"/>
    </source>
</evidence>
<keyword evidence="9" id="KW-0472">Membrane</keyword>
<evidence type="ECO:0000256" key="2">
    <source>
        <dbReference type="ARBA" id="ARBA00007208"/>
    </source>
</evidence>
<sequence length="248" mass="26528">MIKLRWLPVLAVLLLLLLVVTAPARLLGYWVAPQAVSLSGFSGTIWNGRAAAAAVPLAGGVLQLGELEWRLRPWSLLLLSPRVKVTTRWGQQRIDAEISVGVSGTIKLRDAVITVPAEIAKHWFPVQLQGNLTLRTEYLVLEDSRPTAGDGALVWQQAAWSAGGAVGRLGDYALEFQVVAPGQVESTILTLSGPIEVAGTANLYPDRYTVDARLSSPDALSPGLSNALRLFAAPTASGFHIKLDTPIP</sequence>
<evidence type="ECO:0000313" key="11">
    <source>
        <dbReference type="EMBL" id="MCX2981051.1"/>
    </source>
</evidence>
<keyword evidence="7" id="KW-0812">Transmembrane</keyword>
<evidence type="ECO:0000256" key="1">
    <source>
        <dbReference type="ARBA" id="ARBA00004533"/>
    </source>
</evidence>
<organism evidence="11 12">
    <name type="scientific">Candidatus Litorirhabdus singularis</name>
    <dbReference type="NCBI Taxonomy" id="2518993"/>
    <lineage>
        <taxon>Bacteria</taxon>
        <taxon>Pseudomonadati</taxon>
        <taxon>Pseudomonadota</taxon>
        <taxon>Gammaproteobacteria</taxon>
        <taxon>Cellvibrionales</taxon>
        <taxon>Halieaceae</taxon>
        <taxon>Candidatus Litorirhabdus</taxon>
    </lineage>
</organism>
<evidence type="ECO:0000256" key="10">
    <source>
        <dbReference type="ARBA" id="ARBA00030772"/>
    </source>
</evidence>
<keyword evidence="8" id="KW-0653">Protein transport</keyword>
<dbReference type="Pfam" id="PF01203">
    <property type="entry name" value="T2SSN"/>
    <property type="match status" value="1"/>
</dbReference>
<evidence type="ECO:0000256" key="7">
    <source>
        <dbReference type="ARBA" id="ARBA00022692"/>
    </source>
</evidence>
<comment type="subcellular location">
    <subcellularLocation>
        <location evidence="1">Cell inner membrane</location>
    </subcellularLocation>
</comment>
<keyword evidence="12" id="KW-1185">Reference proteome</keyword>
<comment type="caution">
    <text evidence="11">The sequence shown here is derived from an EMBL/GenBank/DDBJ whole genome shotgun (WGS) entry which is preliminary data.</text>
</comment>
<comment type="similarity">
    <text evidence="2">Belongs to the GSP N family.</text>
</comment>
<gene>
    <name evidence="11" type="ORF">EYC98_09265</name>
</gene>
<evidence type="ECO:0000256" key="6">
    <source>
        <dbReference type="ARBA" id="ARBA00022519"/>
    </source>
</evidence>
<keyword evidence="5" id="KW-1003">Cell membrane</keyword>